<dbReference type="PANTHER" id="PTHR21240:SF30">
    <property type="entry name" value="AMIDOHYDROLASE-RELATED DOMAIN-CONTAINING PROTEIN-RELATED"/>
    <property type="match status" value="1"/>
</dbReference>
<dbReference type="InterPro" id="IPR032465">
    <property type="entry name" value="ACMSD"/>
</dbReference>
<dbReference type="GO" id="GO:0016831">
    <property type="term" value="F:carboxy-lyase activity"/>
    <property type="evidence" value="ECO:0007669"/>
    <property type="project" value="InterPro"/>
</dbReference>
<keyword evidence="4" id="KW-1185">Reference proteome</keyword>
<evidence type="ECO:0000313" key="4">
    <source>
        <dbReference type="Proteomes" id="UP000199622"/>
    </source>
</evidence>
<name>A0A1H4Y3K5_9PSEU</name>
<dbReference type="RefSeq" id="WP_244170425.1">
    <property type="nucleotide sequence ID" value="NZ_FNSO01000004.1"/>
</dbReference>
<proteinExistence type="predicted"/>
<accession>A0A1H4Y3K5</accession>
<dbReference type="Gene3D" id="3.20.20.140">
    <property type="entry name" value="Metal-dependent hydrolases"/>
    <property type="match status" value="1"/>
</dbReference>
<gene>
    <name evidence="3" type="ORF">SAMN04489727_6526</name>
</gene>
<dbReference type="PANTHER" id="PTHR21240">
    <property type="entry name" value="2-AMINO-3-CARBOXYLMUCONATE-6-SEMIALDEHYDE DECARBOXYLASE"/>
    <property type="match status" value="1"/>
</dbReference>
<dbReference type="GO" id="GO:0016787">
    <property type="term" value="F:hydrolase activity"/>
    <property type="evidence" value="ECO:0007669"/>
    <property type="project" value="InterPro"/>
</dbReference>
<dbReference type="GO" id="GO:0019748">
    <property type="term" value="P:secondary metabolic process"/>
    <property type="evidence" value="ECO:0007669"/>
    <property type="project" value="TreeGrafter"/>
</dbReference>
<evidence type="ECO:0000256" key="1">
    <source>
        <dbReference type="ARBA" id="ARBA00023239"/>
    </source>
</evidence>
<organism evidence="3 4">
    <name type="scientific">Amycolatopsis tolypomycina</name>
    <dbReference type="NCBI Taxonomy" id="208445"/>
    <lineage>
        <taxon>Bacteria</taxon>
        <taxon>Bacillati</taxon>
        <taxon>Actinomycetota</taxon>
        <taxon>Actinomycetes</taxon>
        <taxon>Pseudonocardiales</taxon>
        <taxon>Pseudonocardiaceae</taxon>
        <taxon>Amycolatopsis</taxon>
    </lineage>
</organism>
<keyword evidence="1" id="KW-0456">Lyase</keyword>
<sequence>MKTITLEEHFGVPAASKWVPEMQGDWLAGQLDDLGEGRLQEMDAHGIDIQVLSLLSPGVQLLTGQEAVQTARNSNDLLAKAVREHPTRFMGWAALPTDDPRAAADELDRAVSELGLAGALVNSTFGTNGAFLDDPRFEPLLARIEQLGVPLYLHPAAPPQALRNLLFDGFTPVVGHLLETAAWGWHSELGLHSLRMVLAGVFERHPDLRVVLGHGGEMLPFMMARIDEFLLPERTGLAELPSAYFLRNFWVTTSALTALPPVLCALQVFGVDRVLFSVDYPLTQMGPVRAVLDALPLAPADKQKVAGGNAAALLGLGS</sequence>
<feature type="domain" description="Amidohydrolase-related" evidence="2">
    <location>
        <begin position="41"/>
        <end position="316"/>
    </location>
</feature>
<evidence type="ECO:0000313" key="3">
    <source>
        <dbReference type="EMBL" id="SED12566.1"/>
    </source>
</evidence>
<dbReference type="AlphaFoldDB" id="A0A1H4Y3K5"/>
<dbReference type="EMBL" id="FNSO01000004">
    <property type="protein sequence ID" value="SED12566.1"/>
    <property type="molecule type" value="Genomic_DNA"/>
</dbReference>
<dbReference type="SUPFAM" id="SSF51556">
    <property type="entry name" value="Metallo-dependent hydrolases"/>
    <property type="match status" value="1"/>
</dbReference>
<evidence type="ECO:0000259" key="2">
    <source>
        <dbReference type="Pfam" id="PF04909"/>
    </source>
</evidence>
<dbReference type="InterPro" id="IPR006680">
    <property type="entry name" value="Amidohydro-rel"/>
</dbReference>
<dbReference type="GO" id="GO:0005829">
    <property type="term" value="C:cytosol"/>
    <property type="evidence" value="ECO:0007669"/>
    <property type="project" value="TreeGrafter"/>
</dbReference>
<protein>
    <recommendedName>
        <fullName evidence="2">Amidohydrolase-related domain-containing protein</fullName>
    </recommendedName>
</protein>
<reference evidence="4" key="1">
    <citation type="submission" date="2016-10" db="EMBL/GenBank/DDBJ databases">
        <authorList>
            <person name="Varghese N."/>
            <person name="Submissions S."/>
        </authorList>
    </citation>
    <scope>NUCLEOTIDE SEQUENCE [LARGE SCALE GENOMIC DNA]</scope>
    <source>
        <strain evidence="4">DSM 44544</strain>
    </source>
</reference>
<dbReference type="Proteomes" id="UP000199622">
    <property type="component" value="Unassembled WGS sequence"/>
</dbReference>
<dbReference type="Pfam" id="PF04909">
    <property type="entry name" value="Amidohydro_2"/>
    <property type="match status" value="1"/>
</dbReference>
<dbReference type="STRING" id="208445.SAMN04489727_6526"/>
<dbReference type="InterPro" id="IPR032466">
    <property type="entry name" value="Metal_Hydrolase"/>
</dbReference>